<accession>A0A2S7D5T6</accession>
<organism evidence="1 2">
    <name type="scientific">Xanthomonas pisi</name>
    <dbReference type="NCBI Taxonomy" id="56457"/>
    <lineage>
        <taxon>Bacteria</taxon>
        <taxon>Pseudomonadati</taxon>
        <taxon>Pseudomonadota</taxon>
        <taxon>Gammaproteobacteria</taxon>
        <taxon>Lysobacterales</taxon>
        <taxon>Lysobacteraceae</taxon>
        <taxon>Xanthomonas</taxon>
    </lineage>
</organism>
<dbReference type="EMBL" id="MDEI01000004">
    <property type="protein sequence ID" value="PPU69180.1"/>
    <property type="molecule type" value="Genomic_DNA"/>
</dbReference>
<sequence>MVTAISYARASSALDAQLLTLAVNGIPGIWHLDADIRSLVDAKVVERHSRQADVLSVFVAPMPPPRDRARCDLPTRSFLASGPWLSSLPADLGDRPDACYQVLRQALSGEIDVPDIRIYNGVDVIKRDIGCPDVEFIIPHRGSSTHLNVCVSGVSAQTIECRASVCLDGDSDWRPVEACPRVRLFKAEDAPVGPYAIRQYLSMTSSANYLAFQDSDDFALPSRLEELLTARLESGADIVGSHELRLDEIEQAVIPVRFPLDVNAALREVAEHPQLFPTTVAVASTVQRMGGFSTIRKFGGDTEYLLRAHFLARIINVDRFVYIRRRREGSLTTAPETALGSPVRVELGRRWRSDFALVKSGQLALEDSSFALRHGPAARITPMGDAS</sequence>
<protein>
    <recommendedName>
        <fullName evidence="3">Glycosyltransferase family 2 protein</fullName>
    </recommendedName>
</protein>
<evidence type="ECO:0000313" key="1">
    <source>
        <dbReference type="EMBL" id="PPU69180.1"/>
    </source>
</evidence>
<comment type="caution">
    <text evidence="1">The sequence shown here is derived from an EMBL/GenBank/DDBJ whole genome shotgun (WGS) entry which is preliminary data.</text>
</comment>
<dbReference type="Gene3D" id="3.90.550.10">
    <property type="entry name" value="Spore Coat Polysaccharide Biosynthesis Protein SpsA, Chain A"/>
    <property type="match status" value="1"/>
</dbReference>
<dbReference type="Proteomes" id="UP000238191">
    <property type="component" value="Unassembled WGS sequence"/>
</dbReference>
<dbReference type="InterPro" id="IPR029044">
    <property type="entry name" value="Nucleotide-diphossugar_trans"/>
</dbReference>
<reference evidence="2" key="1">
    <citation type="submission" date="2016-08" db="EMBL/GenBank/DDBJ databases">
        <authorList>
            <person name="Merda D."/>
            <person name="Briand M."/>
            <person name="Taghouti G."/>
            <person name="Carrere S."/>
            <person name="Gouzy J."/>
            <person name="Portier P."/>
            <person name="Jacques M.-A."/>
            <person name="Fischer-Le Saux M."/>
        </authorList>
    </citation>
    <scope>NUCLEOTIDE SEQUENCE [LARGE SCALE GENOMIC DNA]</scope>
    <source>
        <strain evidence="2">CFBP4643</strain>
    </source>
</reference>
<gene>
    <name evidence="1" type="ORF">XpiCFBP4643_06535</name>
</gene>
<name>A0A2S7D5T6_9XANT</name>
<keyword evidence="2" id="KW-1185">Reference proteome</keyword>
<evidence type="ECO:0000313" key="2">
    <source>
        <dbReference type="Proteomes" id="UP000238191"/>
    </source>
</evidence>
<dbReference type="AlphaFoldDB" id="A0A2S7D5T6"/>
<proteinExistence type="predicted"/>
<dbReference type="SUPFAM" id="SSF53448">
    <property type="entry name" value="Nucleotide-diphospho-sugar transferases"/>
    <property type="match status" value="1"/>
</dbReference>
<evidence type="ECO:0008006" key="3">
    <source>
        <dbReference type="Google" id="ProtNLM"/>
    </source>
</evidence>